<evidence type="ECO:0000313" key="2">
    <source>
        <dbReference type="EMBL" id="MCF4120653.1"/>
    </source>
</evidence>
<proteinExistence type="predicted"/>
<comment type="caution">
    <text evidence="2">The sequence shown here is derived from an EMBL/GenBank/DDBJ whole genome shotgun (WGS) entry which is preliminary data.</text>
</comment>
<dbReference type="AlphaFoldDB" id="A0AA41QCF1"/>
<accession>A0AA41QCF1</accession>
<gene>
    <name evidence="2" type="ORF">L1785_06655</name>
</gene>
<dbReference type="Proteomes" id="UP001165405">
    <property type="component" value="Unassembled WGS sequence"/>
</dbReference>
<feature type="signal peptide" evidence="1">
    <location>
        <begin position="1"/>
        <end position="30"/>
    </location>
</feature>
<feature type="chain" id="PRO_5041400224" evidence="1">
    <location>
        <begin position="31"/>
        <end position="282"/>
    </location>
</feature>
<evidence type="ECO:0000256" key="1">
    <source>
        <dbReference type="SAM" id="SignalP"/>
    </source>
</evidence>
<organism evidence="2 3">
    <name type="scientific">Antribacter soli</name>
    <dbReference type="NCBI Taxonomy" id="2910976"/>
    <lineage>
        <taxon>Bacteria</taxon>
        <taxon>Bacillati</taxon>
        <taxon>Actinomycetota</taxon>
        <taxon>Actinomycetes</taxon>
        <taxon>Micrococcales</taxon>
        <taxon>Promicromonosporaceae</taxon>
        <taxon>Antribacter</taxon>
    </lineage>
</organism>
<protein>
    <submittedName>
        <fullName evidence="2">Uncharacterized protein</fullName>
    </submittedName>
</protein>
<dbReference type="EMBL" id="JAKGSG010000022">
    <property type="protein sequence ID" value="MCF4120653.1"/>
    <property type="molecule type" value="Genomic_DNA"/>
</dbReference>
<keyword evidence="1" id="KW-0732">Signal</keyword>
<keyword evidence="3" id="KW-1185">Reference proteome</keyword>
<reference evidence="2" key="1">
    <citation type="submission" date="2022-01" db="EMBL/GenBank/DDBJ databases">
        <title>Antribacter sp. nov., isolated from Guizhou of China.</title>
        <authorList>
            <person name="Chengliang C."/>
            <person name="Ya Z."/>
        </authorList>
    </citation>
    <scope>NUCLEOTIDE SEQUENCE</scope>
    <source>
        <strain evidence="2">KLBMP 9083</strain>
    </source>
</reference>
<dbReference type="RefSeq" id="WP_236088419.1">
    <property type="nucleotide sequence ID" value="NZ_JAKGSG010000022.1"/>
</dbReference>
<sequence length="282" mass="31315">MTIVRRFAATVTAAGCLLLGLSVPAAPASAADSGYYVTEFDGYIWHGTAAETYEHISYSQWASAGFPAPTRVDVDYVRYSWSPNIFARFTLPATWAYGEPVEKASQVTFGEWRTAGYPTPATASWIPESFVSGHSTSDELFLQDPPLIKTGGGWVPSHKLSYAEWVAIGSPEPHIFNYQGFFRYGWTDKIFVVGGIEGWEPTGLPRLAGNAGGHVLTYDEWVHYGSPTPMVVDSLPGDVLWKWDAFPTLYYQGPQGVEILFLTWDEWSRMGFRTPTVRPYPS</sequence>
<name>A0AA41QCF1_9MICO</name>
<evidence type="ECO:0000313" key="3">
    <source>
        <dbReference type="Proteomes" id="UP001165405"/>
    </source>
</evidence>